<dbReference type="RefSeq" id="WP_145245563.1">
    <property type="nucleotide sequence ID" value="NZ_CP036278.1"/>
</dbReference>
<feature type="compositionally biased region" description="Acidic residues" evidence="1">
    <location>
        <begin position="179"/>
        <end position="195"/>
    </location>
</feature>
<dbReference type="InterPro" id="IPR000253">
    <property type="entry name" value="FHA_dom"/>
</dbReference>
<dbReference type="InterPro" id="IPR008984">
    <property type="entry name" value="SMAD_FHA_dom_sf"/>
</dbReference>
<dbReference type="Pfam" id="PF00498">
    <property type="entry name" value="FHA"/>
    <property type="match status" value="1"/>
</dbReference>
<dbReference type="CDD" id="cd00060">
    <property type="entry name" value="FHA"/>
    <property type="match status" value="1"/>
</dbReference>
<feature type="compositionally biased region" description="Polar residues" evidence="1">
    <location>
        <begin position="142"/>
        <end position="154"/>
    </location>
</feature>
<dbReference type="SUPFAM" id="SSF49879">
    <property type="entry name" value="SMAD/FHA domain"/>
    <property type="match status" value="1"/>
</dbReference>
<evidence type="ECO:0000256" key="1">
    <source>
        <dbReference type="SAM" id="MobiDB-lite"/>
    </source>
</evidence>
<feature type="region of interest" description="Disordered" evidence="1">
    <location>
        <begin position="112"/>
        <end position="235"/>
    </location>
</feature>
<feature type="compositionally biased region" description="Basic and acidic residues" evidence="1">
    <location>
        <begin position="216"/>
        <end position="235"/>
    </location>
</feature>
<evidence type="ECO:0000259" key="2">
    <source>
        <dbReference type="PROSITE" id="PS50006"/>
    </source>
</evidence>
<protein>
    <submittedName>
        <fullName evidence="3">Transcriptional regulatory protein EmbR</fullName>
    </submittedName>
</protein>
<feature type="domain" description="FHA" evidence="2">
    <location>
        <begin position="22"/>
        <end position="71"/>
    </location>
</feature>
<dbReference type="Gene3D" id="2.60.200.20">
    <property type="match status" value="1"/>
</dbReference>
<sequence length="235" mass="25370">MKLIVLAGAKQGTEIPLKREKFVIGRASDCTLRAGSEAISRHHCAITRVDGGLTVRDLGSRNGTYVNGEKIDGETSLNHGDEIRVGTLEFRLDAAQDINRTKKPKVKDVADAVSRAATTPPDAESSGVFEDDISRWLLGPSPDTSAATRETQSFRMDETHTVAAIPPLPVDGQSPEAAEGSEEAAEGDLGEELDEEKAKAKGKRTFGKLPPIPKKQSKDSREAAADILREMARRR</sequence>
<dbReference type="SMART" id="SM00240">
    <property type="entry name" value="FHA"/>
    <property type="match status" value="1"/>
</dbReference>
<dbReference type="OrthoDB" id="283378at2"/>
<dbReference type="Proteomes" id="UP000315750">
    <property type="component" value="Chromosome"/>
</dbReference>
<name>A0A518AIP5_9BACT</name>
<dbReference type="AlphaFoldDB" id="A0A518AIP5"/>
<gene>
    <name evidence="3" type="primary">embR_1</name>
    <name evidence="3" type="ORF">Pan181_07910</name>
</gene>
<dbReference type="PANTHER" id="PTHR23308">
    <property type="entry name" value="NUCLEAR INHIBITOR OF PROTEIN PHOSPHATASE-1"/>
    <property type="match status" value="1"/>
</dbReference>
<proteinExistence type="predicted"/>
<keyword evidence="4" id="KW-1185">Reference proteome</keyword>
<accession>A0A518AIP5</accession>
<dbReference type="InterPro" id="IPR050923">
    <property type="entry name" value="Cell_Proc_Reg/RNA_Proc"/>
</dbReference>
<dbReference type="EMBL" id="CP036278">
    <property type="protein sequence ID" value="QDU54608.1"/>
    <property type="molecule type" value="Genomic_DNA"/>
</dbReference>
<dbReference type="KEGG" id="amuc:Pan181_07910"/>
<reference evidence="3 4" key="1">
    <citation type="submission" date="2019-02" db="EMBL/GenBank/DDBJ databases">
        <title>Deep-cultivation of Planctomycetes and their phenomic and genomic characterization uncovers novel biology.</title>
        <authorList>
            <person name="Wiegand S."/>
            <person name="Jogler M."/>
            <person name="Boedeker C."/>
            <person name="Pinto D."/>
            <person name="Vollmers J."/>
            <person name="Rivas-Marin E."/>
            <person name="Kohn T."/>
            <person name="Peeters S.H."/>
            <person name="Heuer A."/>
            <person name="Rast P."/>
            <person name="Oberbeckmann S."/>
            <person name="Bunk B."/>
            <person name="Jeske O."/>
            <person name="Meyerdierks A."/>
            <person name="Storesund J.E."/>
            <person name="Kallscheuer N."/>
            <person name="Luecker S."/>
            <person name="Lage O.M."/>
            <person name="Pohl T."/>
            <person name="Merkel B.J."/>
            <person name="Hornburger P."/>
            <person name="Mueller R.-W."/>
            <person name="Bruemmer F."/>
            <person name="Labrenz M."/>
            <person name="Spormann A.M."/>
            <person name="Op den Camp H."/>
            <person name="Overmann J."/>
            <person name="Amann R."/>
            <person name="Jetten M.S.M."/>
            <person name="Mascher T."/>
            <person name="Medema M.H."/>
            <person name="Devos D.P."/>
            <person name="Kaster A.-K."/>
            <person name="Ovreas L."/>
            <person name="Rohde M."/>
            <person name="Galperin M.Y."/>
            <person name="Jogler C."/>
        </authorList>
    </citation>
    <scope>NUCLEOTIDE SEQUENCE [LARGE SCALE GENOMIC DNA]</scope>
    <source>
        <strain evidence="3 4">Pan181</strain>
    </source>
</reference>
<dbReference type="PROSITE" id="PS50006">
    <property type="entry name" value="FHA_DOMAIN"/>
    <property type="match status" value="1"/>
</dbReference>
<organism evidence="3 4">
    <name type="scientific">Aeoliella mucimassa</name>
    <dbReference type="NCBI Taxonomy" id="2527972"/>
    <lineage>
        <taxon>Bacteria</taxon>
        <taxon>Pseudomonadati</taxon>
        <taxon>Planctomycetota</taxon>
        <taxon>Planctomycetia</taxon>
        <taxon>Pirellulales</taxon>
        <taxon>Lacipirellulaceae</taxon>
        <taxon>Aeoliella</taxon>
    </lineage>
</organism>
<evidence type="ECO:0000313" key="3">
    <source>
        <dbReference type="EMBL" id="QDU54608.1"/>
    </source>
</evidence>
<evidence type="ECO:0000313" key="4">
    <source>
        <dbReference type="Proteomes" id="UP000315750"/>
    </source>
</evidence>